<reference evidence="1 2" key="1">
    <citation type="journal article" date="2022" name="bioRxiv">
        <title>The genome of the oomycete Peronosclerospora sorghi, a cosmopolitan pathogen of maize and sorghum, is inflated with dispersed pseudogenes.</title>
        <authorList>
            <person name="Fletcher K."/>
            <person name="Martin F."/>
            <person name="Isakeit T."/>
            <person name="Cavanaugh K."/>
            <person name="Magill C."/>
            <person name="Michelmore R."/>
        </authorList>
    </citation>
    <scope>NUCLEOTIDE SEQUENCE [LARGE SCALE GENOMIC DNA]</scope>
    <source>
        <strain evidence="1">P6</strain>
    </source>
</reference>
<keyword evidence="2" id="KW-1185">Reference proteome</keyword>
<comment type="caution">
    <text evidence="1">The sequence shown here is derived from an EMBL/GenBank/DDBJ whole genome shotgun (WGS) entry which is preliminary data.</text>
</comment>
<name>A0ACC0VNZ6_9STRA</name>
<protein>
    <submittedName>
        <fullName evidence="1">Uncharacterized protein</fullName>
    </submittedName>
</protein>
<sequence>MSRTLETELQNHYRGLKRRTAVAISGGDGRCKYIFARTFLILCWNLMSRAGNAFSVCFEHMEFSEDALKIYFAHMKNYQMGERPRDARHVYANPMVPDVCPILALGVYWLCFPFGRKQKKLFPGNSQYDRFRKILQRCLELPEVVRELDRSAVMAKNLGPHSVRKGAATYASSGPLTAHHLLQYILGLDGP</sequence>
<dbReference type="EMBL" id="CM047587">
    <property type="protein sequence ID" value="KAI9908212.1"/>
    <property type="molecule type" value="Genomic_DNA"/>
</dbReference>
<dbReference type="Proteomes" id="UP001163321">
    <property type="component" value="Chromosome 8"/>
</dbReference>
<evidence type="ECO:0000313" key="2">
    <source>
        <dbReference type="Proteomes" id="UP001163321"/>
    </source>
</evidence>
<gene>
    <name evidence="1" type="ORF">PsorP6_003466</name>
</gene>
<evidence type="ECO:0000313" key="1">
    <source>
        <dbReference type="EMBL" id="KAI9908212.1"/>
    </source>
</evidence>
<organism evidence="1 2">
    <name type="scientific">Peronosclerospora sorghi</name>
    <dbReference type="NCBI Taxonomy" id="230839"/>
    <lineage>
        <taxon>Eukaryota</taxon>
        <taxon>Sar</taxon>
        <taxon>Stramenopiles</taxon>
        <taxon>Oomycota</taxon>
        <taxon>Peronosporomycetes</taxon>
        <taxon>Peronosporales</taxon>
        <taxon>Peronosporaceae</taxon>
        <taxon>Peronosclerospora</taxon>
    </lineage>
</organism>
<proteinExistence type="predicted"/>
<accession>A0ACC0VNZ6</accession>